<dbReference type="InterPro" id="IPR001810">
    <property type="entry name" value="F-box_dom"/>
</dbReference>
<reference evidence="2 3" key="1">
    <citation type="journal article" date="2014" name="Nat. Commun.">
        <title>Klebsormidium flaccidum genome reveals primary factors for plant terrestrial adaptation.</title>
        <authorList>
            <person name="Hori K."/>
            <person name="Maruyama F."/>
            <person name="Fujisawa T."/>
            <person name="Togashi T."/>
            <person name="Yamamoto N."/>
            <person name="Seo M."/>
            <person name="Sato S."/>
            <person name="Yamada T."/>
            <person name="Mori H."/>
            <person name="Tajima N."/>
            <person name="Moriyama T."/>
            <person name="Ikeuchi M."/>
            <person name="Watanabe M."/>
            <person name="Wada H."/>
            <person name="Kobayashi K."/>
            <person name="Saito M."/>
            <person name="Masuda T."/>
            <person name="Sasaki-Sekimoto Y."/>
            <person name="Mashiguchi K."/>
            <person name="Awai K."/>
            <person name="Shimojima M."/>
            <person name="Masuda S."/>
            <person name="Iwai M."/>
            <person name="Nobusawa T."/>
            <person name="Narise T."/>
            <person name="Kondo S."/>
            <person name="Saito H."/>
            <person name="Sato R."/>
            <person name="Murakawa M."/>
            <person name="Ihara Y."/>
            <person name="Oshima-Yamada Y."/>
            <person name="Ohtaka K."/>
            <person name="Satoh M."/>
            <person name="Sonobe K."/>
            <person name="Ishii M."/>
            <person name="Ohtani R."/>
            <person name="Kanamori-Sato M."/>
            <person name="Honoki R."/>
            <person name="Miyazaki D."/>
            <person name="Mochizuki H."/>
            <person name="Umetsu J."/>
            <person name="Higashi K."/>
            <person name="Shibata D."/>
            <person name="Kamiya Y."/>
            <person name="Sato N."/>
            <person name="Nakamura Y."/>
            <person name="Tabata S."/>
            <person name="Ida S."/>
            <person name="Kurokawa K."/>
            <person name="Ohta H."/>
        </authorList>
    </citation>
    <scope>NUCLEOTIDE SEQUENCE [LARGE SCALE GENOMIC DNA]</scope>
    <source>
        <strain evidence="2 3">NIES-2285</strain>
    </source>
</reference>
<protein>
    <recommendedName>
        <fullName evidence="1">F-box domain-containing protein</fullName>
    </recommendedName>
</protein>
<evidence type="ECO:0000313" key="2">
    <source>
        <dbReference type="EMBL" id="GAQ88931.1"/>
    </source>
</evidence>
<organism evidence="2 3">
    <name type="scientific">Klebsormidium nitens</name>
    <name type="common">Green alga</name>
    <name type="synonym">Ulothrix nitens</name>
    <dbReference type="NCBI Taxonomy" id="105231"/>
    <lineage>
        <taxon>Eukaryota</taxon>
        <taxon>Viridiplantae</taxon>
        <taxon>Streptophyta</taxon>
        <taxon>Klebsormidiophyceae</taxon>
        <taxon>Klebsormidiales</taxon>
        <taxon>Klebsormidiaceae</taxon>
        <taxon>Klebsormidium</taxon>
    </lineage>
</organism>
<dbReference type="Gene3D" id="1.20.1280.50">
    <property type="match status" value="1"/>
</dbReference>
<dbReference type="EMBL" id="DF237419">
    <property type="protein sequence ID" value="GAQ88931.1"/>
    <property type="molecule type" value="Genomic_DNA"/>
</dbReference>
<dbReference type="InterPro" id="IPR036047">
    <property type="entry name" value="F-box-like_dom_sf"/>
</dbReference>
<dbReference type="SUPFAM" id="SSF81383">
    <property type="entry name" value="F-box domain"/>
    <property type="match status" value="1"/>
</dbReference>
<dbReference type="SMART" id="SM00256">
    <property type="entry name" value="FBOX"/>
    <property type="match status" value="1"/>
</dbReference>
<dbReference type="PROSITE" id="PS50181">
    <property type="entry name" value="FBOX"/>
    <property type="match status" value="1"/>
</dbReference>
<keyword evidence="3" id="KW-1185">Reference proteome</keyword>
<evidence type="ECO:0000313" key="3">
    <source>
        <dbReference type="Proteomes" id="UP000054558"/>
    </source>
</evidence>
<accession>A0A1Y1IIL3</accession>
<dbReference type="Proteomes" id="UP000054558">
    <property type="component" value="Unassembled WGS sequence"/>
</dbReference>
<feature type="domain" description="F-box" evidence="1">
    <location>
        <begin position="11"/>
        <end position="57"/>
    </location>
</feature>
<evidence type="ECO:0000259" key="1">
    <source>
        <dbReference type="PROSITE" id="PS50181"/>
    </source>
</evidence>
<dbReference type="Pfam" id="PF00646">
    <property type="entry name" value="F-box"/>
    <property type="match status" value="1"/>
</dbReference>
<name>A0A1Y1IIL3_KLENI</name>
<sequence length="236" mass="26779">MTEVEEEGSQGFQWDDFPKDVVDLILSKLGIKELAVAECVSRAFRTAVSAPELWANAALDIHKSSYKPEAKLNDAKLVKILNRARGIPRMNISVIDLAECHDLTSESLWAISKRVGPGAQPPKVINVRDCGRLDSRELVAFLRELEAKVAAPWKKKRTKLVLMSDMYGNDVDYLEKFDTEQISEEDSEYDFQCQAGCTVSFNDAEFCYQYCCPSEEEPALTFRDQSDYEDSDDDYY</sequence>
<proteinExistence type="predicted"/>
<gene>
    <name evidence="2" type="ORF">KFL_004700130</name>
</gene>
<dbReference type="AlphaFoldDB" id="A0A1Y1IIL3"/>